<comment type="caution">
    <text evidence="7">The sequence shown here is derived from an EMBL/GenBank/DDBJ whole genome shotgun (WGS) entry which is preliminary data.</text>
</comment>
<evidence type="ECO:0000256" key="4">
    <source>
        <dbReference type="ARBA" id="ARBA00023136"/>
    </source>
</evidence>
<reference evidence="7 8" key="1">
    <citation type="journal article" date="2015" name="Genome Announc.">
        <title>Expanding the biotechnology potential of lactobacilli through comparative genomics of 213 strains and associated genera.</title>
        <authorList>
            <person name="Sun Z."/>
            <person name="Harris H.M."/>
            <person name="McCann A."/>
            <person name="Guo C."/>
            <person name="Argimon S."/>
            <person name="Zhang W."/>
            <person name="Yang X."/>
            <person name="Jeffery I.B."/>
            <person name="Cooney J.C."/>
            <person name="Kagawa T.F."/>
            <person name="Liu W."/>
            <person name="Song Y."/>
            <person name="Salvetti E."/>
            <person name="Wrobel A."/>
            <person name="Rasinkangas P."/>
            <person name="Parkhill J."/>
            <person name="Rea M.C."/>
            <person name="O'Sullivan O."/>
            <person name="Ritari J."/>
            <person name="Douillard F.P."/>
            <person name="Paul Ross R."/>
            <person name="Yang R."/>
            <person name="Briner A.E."/>
            <person name="Felis G.E."/>
            <person name="de Vos W.M."/>
            <person name="Barrangou R."/>
            <person name="Klaenhammer T.R."/>
            <person name="Caufield P.W."/>
            <person name="Cui Y."/>
            <person name="Zhang H."/>
            <person name="O'Toole P.W."/>
        </authorList>
    </citation>
    <scope>NUCLEOTIDE SEQUENCE [LARGE SCALE GENOMIC DNA]</scope>
    <source>
        <strain evidence="7 8">DSM 20014</strain>
    </source>
</reference>
<evidence type="ECO:0000259" key="6">
    <source>
        <dbReference type="Pfam" id="PF12698"/>
    </source>
</evidence>
<evidence type="ECO:0000256" key="3">
    <source>
        <dbReference type="ARBA" id="ARBA00022989"/>
    </source>
</evidence>
<dbReference type="PANTHER" id="PTHR43077:SF5">
    <property type="entry name" value="PHAGE INFECTION PROTEIN"/>
    <property type="match status" value="1"/>
</dbReference>
<organism evidence="7 8">
    <name type="scientific">Weissella minor</name>
    <dbReference type="NCBI Taxonomy" id="1620"/>
    <lineage>
        <taxon>Bacteria</taxon>
        <taxon>Bacillati</taxon>
        <taxon>Bacillota</taxon>
        <taxon>Bacilli</taxon>
        <taxon>Lactobacillales</taxon>
        <taxon>Lactobacillaceae</taxon>
        <taxon>Weissella</taxon>
    </lineage>
</organism>
<dbReference type="PANTHER" id="PTHR43077">
    <property type="entry name" value="TRANSPORT PERMEASE YVFS-RELATED"/>
    <property type="match status" value="1"/>
</dbReference>
<dbReference type="RefSeq" id="WP_057787876.1">
    <property type="nucleotide sequence ID" value="NZ_JQCD01000024.1"/>
</dbReference>
<dbReference type="GO" id="GO:0016020">
    <property type="term" value="C:membrane"/>
    <property type="evidence" value="ECO:0007669"/>
    <property type="project" value="UniProtKB-SubCell"/>
</dbReference>
<feature type="transmembrane region" description="Helical" evidence="5">
    <location>
        <begin position="290"/>
        <end position="309"/>
    </location>
</feature>
<comment type="subcellular location">
    <subcellularLocation>
        <location evidence="1">Membrane</location>
        <topology evidence="1">Multi-pass membrane protein</topology>
    </subcellularLocation>
</comment>
<keyword evidence="3 5" id="KW-1133">Transmembrane helix</keyword>
<dbReference type="PATRIC" id="fig|1620.3.peg.515"/>
<evidence type="ECO:0000256" key="1">
    <source>
        <dbReference type="ARBA" id="ARBA00004141"/>
    </source>
</evidence>
<evidence type="ECO:0000313" key="8">
    <source>
        <dbReference type="Proteomes" id="UP000051673"/>
    </source>
</evidence>
<protein>
    <recommendedName>
        <fullName evidence="6">ABC-2 type transporter transmembrane domain-containing protein</fullName>
    </recommendedName>
</protein>
<feature type="transmembrane region" description="Helical" evidence="5">
    <location>
        <begin position="194"/>
        <end position="213"/>
    </location>
</feature>
<keyword evidence="4 5" id="KW-0472">Membrane</keyword>
<evidence type="ECO:0000256" key="5">
    <source>
        <dbReference type="SAM" id="Phobius"/>
    </source>
</evidence>
<dbReference type="Pfam" id="PF12698">
    <property type="entry name" value="ABC2_membrane_3"/>
    <property type="match status" value="1"/>
</dbReference>
<dbReference type="Gene3D" id="3.40.1710.10">
    <property type="entry name" value="abc type-2 transporter like domain"/>
    <property type="match status" value="1"/>
</dbReference>
<feature type="transmembrane region" description="Helical" evidence="5">
    <location>
        <begin position="233"/>
        <end position="256"/>
    </location>
</feature>
<dbReference type="EMBL" id="JQCD01000024">
    <property type="protein sequence ID" value="KRN76996.1"/>
    <property type="molecule type" value="Genomic_DNA"/>
</dbReference>
<sequence>MFKNKFYILSLIVGLVLALILVVAQFPTARPVAKNVPVAIVNEDNGAMGKQVTDKLTSLDSFGEGKSATTLNWTTVSSKADLKKAMDQEKYYGAIVIPKDFSKHMGEMTKTGKSTSVDIVINQAMNATLANNIQVLLSGMITNMSTNMGQEMLNQFKANNVPLQGVNIDAITNPVTSNVEIIHSVKDKNSASSAYFQPLWMASLFATFLIYTAGKSVNIKQKRELWQLRLGQVGFIAIIAPIIGMTTTWLVTQILNYTYDDFWKMAFFSMIGAASFMLIMFALEMWLGFAALPVIALLMLFSAPLMQLAPEMIPAVYHDWLFPWLPIKFLLDGAKSIVYYGAELFNPNTWNLILVGSVGLVLTFTSIIKDWFIIKRQLNKA</sequence>
<feature type="transmembrane region" description="Helical" evidence="5">
    <location>
        <begin position="349"/>
        <end position="368"/>
    </location>
</feature>
<dbReference type="OrthoDB" id="9811483at2"/>
<evidence type="ECO:0000313" key="7">
    <source>
        <dbReference type="EMBL" id="KRN76996.1"/>
    </source>
</evidence>
<keyword evidence="2 5" id="KW-0812">Transmembrane</keyword>
<feature type="transmembrane region" description="Helical" evidence="5">
    <location>
        <begin position="262"/>
        <end position="283"/>
    </location>
</feature>
<accession>A0A0R2JRZ9</accession>
<dbReference type="STRING" id="1620.IV67_GL000509"/>
<proteinExistence type="predicted"/>
<dbReference type="AlphaFoldDB" id="A0A0R2JRZ9"/>
<name>A0A0R2JRZ9_9LACO</name>
<feature type="domain" description="ABC-2 type transporter transmembrane" evidence="6">
    <location>
        <begin position="6"/>
        <end position="363"/>
    </location>
</feature>
<dbReference type="Proteomes" id="UP000051673">
    <property type="component" value="Unassembled WGS sequence"/>
</dbReference>
<gene>
    <name evidence="7" type="ORF">IV67_GL000509</name>
</gene>
<dbReference type="InterPro" id="IPR051328">
    <property type="entry name" value="T7SS_ABC-Transporter"/>
</dbReference>
<evidence type="ECO:0000256" key="2">
    <source>
        <dbReference type="ARBA" id="ARBA00022692"/>
    </source>
</evidence>
<keyword evidence="8" id="KW-1185">Reference proteome</keyword>
<dbReference type="GO" id="GO:0140359">
    <property type="term" value="F:ABC-type transporter activity"/>
    <property type="evidence" value="ECO:0007669"/>
    <property type="project" value="InterPro"/>
</dbReference>
<dbReference type="InterPro" id="IPR013525">
    <property type="entry name" value="ABC2_TM"/>
</dbReference>